<dbReference type="RefSeq" id="WP_035539036.1">
    <property type="nucleotide sequence ID" value="NZ_ARYL01000018.1"/>
</dbReference>
<evidence type="ECO:0000256" key="4">
    <source>
        <dbReference type="ARBA" id="ARBA00022448"/>
    </source>
</evidence>
<dbReference type="GO" id="GO:0005886">
    <property type="term" value="C:plasma membrane"/>
    <property type="evidence" value="ECO:0007669"/>
    <property type="project" value="UniProtKB-SubCell"/>
</dbReference>
<feature type="transmembrane region" description="Helical" evidence="9">
    <location>
        <begin position="353"/>
        <end position="375"/>
    </location>
</feature>
<name>A0A059G586_9PROT</name>
<dbReference type="InterPro" id="IPR005672">
    <property type="entry name" value="Phosphate_PstA"/>
</dbReference>
<evidence type="ECO:0000256" key="8">
    <source>
        <dbReference type="ARBA" id="ARBA00023136"/>
    </source>
</evidence>
<dbReference type="eggNOG" id="COG0581">
    <property type="taxonomic scope" value="Bacteria"/>
</dbReference>
<evidence type="ECO:0000313" key="11">
    <source>
        <dbReference type="EMBL" id="KDA02002.1"/>
    </source>
</evidence>
<evidence type="ECO:0000256" key="3">
    <source>
        <dbReference type="ARBA" id="ARBA00016864"/>
    </source>
</evidence>
<evidence type="ECO:0000256" key="2">
    <source>
        <dbReference type="ARBA" id="ARBA00007069"/>
    </source>
</evidence>
<evidence type="ECO:0000313" key="12">
    <source>
        <dbReference type="Proteomes" id="UP000024942"/>
    </source>
</evidence>
<keyword evidence="7 9" id="KW-1133">Transmembrane helix</keyword>
<dbReference type="GO" id="GO:0035435">
    <property type="term" value="P:phosphate ion transmembrane transport"/>
    <property type="evidence" value="ECO:0007669"/>
    <property type="project" value="InterPro"/>
</dbReference>
<feature type="transmembrane region" description="Helical" evidence="9">
    <location>
        <begin position="498"/>
        <end position="518"/>
    </location>
</feature>
<dbReference type="InterPro" id="IPR000515">
    <property type="entry name" value="MetI-like"/>
</dbReference>
<dbReference type="OrthoDB" id="9807065at2"/>
<dbReference type="InterPro" id="IPR024573">
    <property type="entry name" value="DUF3333"/>
</dbReference>
<evidence type="ECO:0000259" key="10">
    <source>
        <dbReference type="PROSITE" id="PS50928"/>
    </source>
</evidence>
<dbReference type="Pfam" id="PF11812">
    <property type="entry name" value="DUF3333"/>
    <property type="match status" value="1"/>
</dbReference>
<feature type="transmembrane region" description="Helical" evidence="9">
    <location>
        <begin position="381"/>
        <end position="403"/>
    </location>
</feature>
<dbReference type="PANTHER" id="PTHR43470">
    <property type="entry name" value="PHOSPHATE TRANSPORT SYSTEM PERMEASE PROTEIN PSTA-RELATED"/>
    <property type="match status" value="1"/>
</dbReference>
<keyword evidence="6 9" id="KW-0812">Transmembrane</keyword>
<dbReference type="PROSITE" id="PS50928">
    <property type="entry name" value="ABC_TM1"/>
    <property type="match status" value="1"/>
</dbReference>
<dbReference type="InterPro" id="IPR035906">
    <property type="entry name" value="MetI-like_sf"/>
</dbReference>
<dbReference type="Proteomes" id="UP000024942">
    <property type="component" value="Unassembled WGS sequence"/>
</dbReference>
<organism evidence="11 12">
    <name type="scientific">Hyphomonas oceanitis SCH89</name>
    <dbReference type="NCBI Taxonomy" id="1280953"/>
    <lineage>
        <taxon>Bacteria</taxon>
        <taxon>Pseudomonadati</taxon>
        <taxon>Pseudomonadota</taxon>
        <taxon>Alphaproteobacteria</taxon>
        <taxon>Hyphomonadales</taxon>
        <taxon>Hyphomonadaceae</taxon>
        <taxon>Hyphomonas</taxon>
    </lineage>
</organism>
<feature type="transmembrane region" description="Helical" evidence="9">
    <location>
        <begin position="301"/>
        <end position="333"/>
    </location>
</feature>
<dbReference type="PANTHER" id="PTHR43470:SF5">
    <property type="entry name" value="PHOSPHATE TRANSPORT SYSTEM PERMEASE PROTEIN PSTA"/>
    <property type="match status" value="1"/>
</dbReference>
<evidence type="ECO:0000256" key="9">
    <source>
        <dbReference type="RuleBase" id="RU363043"/>
    </source>
</evidence>
<proteinExistence type="inferred from homology"/>
<comment type="similarity">
    <text evidence="2 9">Belongs to the binding-protein-dependent transport system permease family. CysTW subfamily.</text>
</comment>
<keyword evidence="8 9" id="KW-0472">Membrane</keyword>
<dbReference type="PATRIC" id="fig|1280953.3.peg.2493"/>
<evidence type="ECO:0000256" key="5">
    <source>
        <dbReference type="ARBA" id="ARBA00022475"/>
    </source>
</evidence>
<evidence type="ECO:0000256" key="7">
    <source>
        <dbReference type="ARBA" id="ARBA00022989"/>
    </source>
</evidence>
<dbReference type="SUPFAM" id="SSF161098">
    <property type="entry name" value="MetI-like"/>
    <property type="match status" value="1"/>
</dbReference>
<reference evidence="11 12" key="1">
    <citation type="journal article" date="2014" name="Antonie Van Leeuwenhoek">
        <title>Hyphomonas beringensis sp. nov. and Hyphomonas chukchiensis sp. nov., isolated from surface seawater of the Bering Sea and Chukchi Sea.</title>
        <authorList>
            <person name="Li C."/>
            <person name="Lai Q."/>
            <person name="Li G."/>
            <person name="Dong C."/>
            <person name="Wang J."/>
            <person name="Liao Y."/>
            <person name="Shao Z."/>
        </authorList>
    </citation>
    <scope>NUCLEOTIDE SEQUENCE [LARGE SCALE GENOMIC DNA]</scope>
    <source>
        <strain evidence="11 12">SCH89</strain>
    </source>
</reference>
<dbReference type="STRING" id="1280953.HOC_12373"/>
<sequence length="526" mass="56083">MTDAAPAPFRNEKALKRLKKRRAADMRFKFYGMSAIAFALAALSLLIISILSQAMSAATYHIVRYDVVLDPAVIAPPGKDKPADVARNIDGFYDLLRDNLLQTFPDVQGNRLETRQLGDLLTRLAVLPVAKSVAANPTQIGQEMTIKVPLNDDLDLYLKGAVSPEARLKLGAVEQGIETTPGRVTLSGANAFKGLQSLIAAQRAEVGDAVDARSILVTAGKSTGRVVSMSADALEMDLLTGSASDFNAARPLARVIALPESQRNVSDDQIAWTLALKDMGRISRVPHFSLLTHTDSTYPELAGALAAIVGSLLTMLVTAFIAIPVGIFASVYLEEFAPRNRLTEIIEVNINNLAAVPSIVFGLLGAAVFLGFFGLPRSAPLVGGLVLALLTLPTIIIASRAALKSVPPSIRAAALGVGASKMQSVFHHVLPVAGPGIFTGAILGMARALGETAPLLLIGMVAFVADVPTGPTDESTALPVLVYSWATHAERAWEPMTAAVIVILLMFLITMNGIVVFLRRRFERRW</sequence>
<dbReference type="AlphaFoldDB" id="A0A059G586"/>
<comment type="subcellular location">
    <subcellularLocation>
        <location evidence="9">Cell inner membrane</location>
        <topology evidence="9">Multi-pass membrane protein</topology>
    </subcellularLocation>
    <subcellularLocation>
        <location evidence="1">Cell membrane</location>
        <topology evidence="1">Multi-pass membrane protein</topology>
    </subcellularLocation>
</comment>
<dbReference type="Gene3D" id="1.10.3720.10">
    <property type="entry name" value="MetI-like"/>
    <property type="match status" value="1"/>
</dbReference>
<comment type="caution">
    <text evidence="11">The sequence shown here is derived from an EMBL/GenBank/DDBJ whole genome shotgun (WGS) entry which is preliminary data.</text>
</comment>
<keyword evidence="4" id="KW-0813">Transport</keyword>
<dbReference type="Pfam" id="PF00528">
    <property type="entry name" value="BPD_transp_1"/>
    <property type="match status" value="1"/>
</dbReference>
<dbReference type="EMBL" id="ARYL01000018">
    <property type="protein sequence ID" value="KDA02002.1"/>
    <property type="molecule type" value="Genomic_DNA"/>
</dbReference>
<feature type="domain" description="ABC transmembrane type-1" evidence="10">
    <location>
        <begin position="308"/>
        <end position="515"/>
    </location>
</feature>
<evidence type="ECO:0000256" key="1">
    <source>
        <dbReference type="ARBA" id="ARBA00004651"/>
    </source>
</evidence>
<comment type="caution">
    <text evidence="9">Lacks conserved residue(s) required for the propagation of feature annotation.</text>
</comment>
<feature type="transmembrane region" description="Helical" evidence="9">
    <location>
        <begin position="424"/>
        <end position="446"/>
    </location>
</feature>
<gene>
    <name evidence="11" type="ORF">HOC_12373</name>
</gene>
<dbReference type="CDD" id="cd06261">
    <property type="entry name" value="TM_PBP2"/>
    <property type="match status" value="1"/>
</dbReference>
<accession>A0A059G586</accession>
<dbReference type="NCBIfam" id="TIGR00974">
    <property type="entry name" value="3a0107s02c"/>
    <property type="match status" value="1"/>
</dbReference>
<dbReference type="GO" id="GO:0005315">
    <property type="term" value="F:phosphate transmembrane transporter activity"/>
    <property type="evidence" value="ECO:0007669"/>
    <property type="project" value="InterPro"/>
</dbReference>
<protein>
    <recommendedName>
        <fullName evidence="3 9">Phosphate transport system permease protein PstA</fullName>
    </recommendedName>
</protein>
<keyword evidence="12" id="KW-1185">Reference proteome</keyword>
<evidence type="ECO:0000256" key="6">
    <source>
        <dbReference type="ARBA" id="ARBA00022692"/>
    </source>
</evidence>
<keyword evidence="5 9" id="KW-1003">Cell membrane</keyword>